<evidence type="ECO:0000256" key="2">
    <source>
        <dbReference type="ARBA" id="ARBA00009477"/>
    </source>
</evidence>
<evidence type="ECO:0000313" key="13">
    <source>
        <dbReference type="EMBL" id="GEC16807.1"/>
    </source>
</evidence>
<keyword evidence="5 9" id="KW-0997">Cell inner membrane</keyword>
<dbReference type="InterPro" id="IPR058781">
    <property type="entry name" value="HH_AprE-like"/>
</dbReference>
<protein>
    <recommendedName>
        <fullName evidence="9">Membrane fusion protein (MFP) family protein</fullName>
    </recommendedName>
</protein>
<organism evidence="13 14">
    <name type="scientific">Nitrobacter winogradskyi</name>
    <name type="common">Nitrobacter agilis</name>
    <dbReference type="NCBI Taxonomy" id="913"/>
    <lineage>
        <taxon>Bacteria</taxon>
        <taxon>Pseudomonadati</taxon>
        <taxon>Pseudomonadota</taxon>
        <taxon>Alphaproteobacteria</taxon>
        <taxon>Hyphomicrobiales</taxon>
        <taxon>Nitrobacteraceae</taxon>
        <taxon>Nitrobacter</taxon>
    </lineage>
</organism>
<dbReference type="Proteomes" id="UP000318825">
    <property type="component" value="Unassembled WGS sequence"/>
</dbReference>
<dbReference type="AlphaFoldDB" id="A0A4Y3WCQ7"/>
<dbReference type="InterPro" id="IPR058982">
    <property type="entry name" value="Beta-barrel_AprE"/>
</dbReference>
<feature type="transmembrane region" description="Helical" evidence="9">
    <location>
        <begin position="67"/>
        <end position="85"/>
    </location>
</feature>
<dbReference type="PANTHER" id="PTHR30386:SF26">
    <property type="entry name" value="TRANSPORT PROTEIN COMB"/>
    <property type="match status" value="1"/>
</dbReference>
<dbReference type="Gene3D" id="2.40.50.100">
    <property type="match status" value="1"/>
</dbReference>
<evidence type="ECO:0000313" key="14">
    <source>
        <dbReference type="Proteomes" id="UP000318825"/>
    </source>
</evidence>
<keyword evidence="4 9" id="KW-1003">Cell membrane</keyword>
<dbReference type="NCBIfam" id="TIGR01843">
    <property type="entry name" value="type_I_hlyD"/>
    <property type="match status" value="1"/>
</dbReference>
<gene>
    <name evidence="13" type="ORF">NWI01_26990</name>
</gene>
<sequence length="482" mass="54197">MTGSTEKSDDFKKPAQVKQSGLARLRDNRRRKRDISRALPARPPIVNEFQSDAMEIEERKPPRLARTTLYCVVALIFAATVWATVSHIDMIVTAQGKLITTRPNLVVQPLETSVIREIHVRAGDVVNRGDVLATLDPTFSQADLDQLRVRAAELDAAINRLNAELAGQDYTVTNPSDTDQVLQDKLFRQRKLFNAAQLKNFDAQIASARANLETSRSEEAVLVQRLETMNSIESMRSTLMDKKVGSRLNFLLSQDARLDIESNLSRVRGSQVDYSHRVDKVSADRQVFIEDFRKQASQDLVETVAKRNSAAEDLKKAELRRKLIVLTAPADAIVLEIANRTVGSVAREAETLFVLVPRDVPLQAEVDVEGRDIGQIGIGQSVRIKYEAYPFQKFGAGSGTVRVVSYDAFTPDAKNEPTHRIQTPYYRVLVDVADMKLRRQPEHMQLLPGMAITAELKVGQRRVISYFLYPLLRGLDESIREY</sequence>
<keyword evidence="7 9" id="KW-1133">Transmembrane helix</keyword>
<evidence type="ECO:0000256" key="10">
    <source>
        <dbReference type="SAM" id="MobiDB-lite"/>
    </source>
</evidence>
<dbReference type="GO" id="GO:0005886">
    <property type="term" value="C:plasma membrane"/>
    <property type="evidence" value="ECO:0007669"/>
    <property type="project" value="UniProtKB-SubCell"/>
</dbReference>
<accession>A0A4Y3WCQ7</accession>
<reference evidence="13 14" key="1">
    <citation type="submission" date="2019-06" db="EMBL/GenBank/DDBJ databases">
        <title>Whole genome shotgun sequence of Nitrobacter winogradskyi NBRC 14297.</title>
        <authorList>
            <person name="Hosoyama A."/>
            <person name="Uohara A."/>
            <person name="Ohji S."/>
            <person name="Ichikawa N."/>
        </authorList>
    </citation>
    <scope>NUCLEOTIDE SEQUENCE [LARGE SCALE GENOMIC DNA]</scope>
    <source>
        <strain evidence="13 14">NBRC 14297</strain>
    </source>
</reference>
<comment type="similarity">
    <text evidence="2 9">Belongs to the membrane fusion protein (MFP) (TC 8.A.1) family.</text>
</comment>
<dbReference type="PANTHER" id="PTHR30386">
    <property type="entry name" value="MEMBRANE FUSION SUBUNIT OF EMRAB-TOLC MULTIDRUG EFFLUX PUMP"/>
    <property type="match status" value="1"/>
</dbReference>
<evidence type="ECO:0000256" key="5">
    <source>
        <dbReference type="ARBA" id="ARBA00022519"/>
    </source>
</evidence>
<comment type="subcellular location">
    <subcellularLocation>
        <location evidence="1 9">Cell inner membrane</location>
        <topology evidence="1 9">Single-pass membrane protein</topology>
    </subcellularLocation>
</comment>
<dbReference type="PROSITE" id="PS00543">
    <property type="entry name" value="HLYD_FAMILY"/>
    <property type="match status" value="1"/>
</dbReference>
<comment type="caution">
    <text evidence="13">The sequence shown here is derived from an EMBL/GenBank/DDBJ whole genome shotgun (WGS) entry which is preliminary data.</text>
</comment>
<dbReference type="PRINTS" id="PR01490">
    <property type="entry name" value="RTXTOXIND"/>
</dbReference>
<name>A0A4Y3WCQ7_NITWI</name>
<dbReference type="SUPFAM" id="SSF111369">
    <property type="entry name" value="HlyD-like secretion proteins"/>
    <property type="match status" value="1"/>
</dbReference>
<feature type="domain" description="AprE-like long alpha-helical hairpin" evidence="11">
    <location>
        <begin position="140"/>
        <end position="318"/>
    </location>
</feature>
<keyword evidence="8 9" id="KW-0472">Membrane</keyword>
<proteinExistence type="inferred from homology"/>
<evidence type="ECO:0000256" key="7">
    <source>
        <dbReference type="ARBA" id="ARBA00022989"/>
    </source>
</evidence>
<evidence type="ECO:0000256" key="1">
    <source>
        <dbReference type="ARBA" id="ARBA00004377"/>
    </source>
</evidence>
<dbReference type="GO" id="GO:0009306">
    <property type="term" value="P:protein secretion"/>
    <property type="evidence" value="ECO:0007669"/>
    <property type="project" value="InterPro"/>
</dbReference>
<feature type="region of interest" description="Disordered" evidence="10">
    <location>
        <begin position="1"/>
        <end position="37"/>
    </location>
</feature>
<keyword evidence="6 9" id="KW-0812">Transmembrane</keyword>
<dbReference type="RefSeq" id="WP_244613772.1">
    <property type="nucleotide sequence ID" value="NZ_BJNF01000079.1"/>
</dbReference>
<keyword evidence="3 9" id="KW-0813">Transport</keyword>
<dbReference type="Pfam" id="PF26002">
    <property type="entry name" value="Beta-barrel_AprE"/>
    <property type="match status" value="1"/>
</dbReference>
<evidence type="ECO:0000256" key="4">
    <source>
        <dbReference type="ARBA" id="ARBA00022475"/>
    </source>
</evidence>
<evidence type="ECO:0000256" key="6">
    <source>
        <dbReference type="ARBA" id="ARBA00022692"/>
    </source>
</evidence>
<feature type="domain" description="AprE-like beta-barrel" evidence="12">
    <location>
        <begin position="363"/>
        <end position="458"/>
    </location>
</feature>
<evidence type="ECO:0000256" key="8">
    <source>
        <dbReference type="ARBA" id="ARBA00023136"/>
    </source>
</evidence>
<dbReference type="InterPro" id="IPR006144">
    <property type="entry name" value="Secretion_HlyD_CS"/>
</dbReference>
<dbReference type="InterPro" id="IPR050739">
    <property type="entry name" value="MFP"/>
</dbReference>
<evidence type="ECO:0000256" key="3">
    <source>
        <dbReference type="ARBA" id="ARBA00022448"/>
    </source>
</evidence>
<feature type="compositionally biased region" description="Basic and acidic residues" evidence="10">
    <location>
        <begin position="1"/>
        <end position="13"/>
    </location>
</feature>
<dbReference type="Gene3D" id="1.10.287.470">
    <property type="entry name" value="Helix hairpin bin"/>
    <property type="match status" value="1"/>
</dbReference>
<dbReference type="InterPro" id="IPR010129">
    <property type="entry name" value="T1SS_HlyD"/>
</dbReference>
<evidence type="ECO:0000259" key="11">
    <source>
        <dbReference type="Pfam" id="PF25994"/>
    </source>
</evidence>
<evidence type="ECO:0000259" key="12">
    <source>
        <dbReference type="Pfam" id="PF26002"/>
    </source>
</evidence>
<dbReference type="Gene3D" id="2.40.30.170">
    <property type="match status" value="1"/>
</dbReference>
<evidence type="ECO:0000256" key="9">
    <source>
        <dbReference type="RuleBase" id="RU365093"/>
    </source>
</evidence>
<dbReference type="Pfam" id="PF25994">
    <property type="entry name" value="HH_AprE"/>
    <property type="match status" value="1"/>
</dbReference>
<dbReference type="EMBL" id="BJNF01000079">
    <property type="protein sequence ID" value="GEC16807.1"/>
    <property type="molecule type" value="Genomic_DNA"/>
</dbReference>